<reference evidence="2 3" key="1">
    <citation type="submission" date="2019-02" db="EMBL/GenBank/DDBJ databases">
        <title>Deep-cultivation of Planctomycetes and their phenomic and genomic characterization uncovers novel biology.</title>
        <authorList>
            <person name="Wiegand S."/>
            <person name="Jogler M."/>
            <person name="Boedeker C."/>
            <person name="Pinto D."/>
            <person name="Vollmers J."/>
            <person name="Rivas-Marin E."/>
            <person name="Kohn T."/>
            <person name="Peeters S.H."/>
            <person name="Heuer A."/>
            <person name="Rast P."/>
            <person name="Oberbeckmann S."/>
            <person name="Bunk B."/>
            <person name="Jeske O."/>
            <person name="Meyerdierks A."/>
            <person name="Storesund J.E."/>
            <person name="Kallscheuer N."/>
            <person name="Luecker S."/>
            <person name="Lage O.M."/>
            <person name="Pohl T."/>
            <person name="Merkel B.J."/>
            <person name="Hornburger P."/>
            <person name="Mueller R.-W."/>
            <person name="Bruemmer F."/>
            <person name="Labrenz M."/>
            <person name="Spormann A.M."/>
            <person name="Op den Camp H."/>
            <person name="Overmann J."/>
            <person name="Amann R."/>
            <person name="Jetten M.S.M."/>
            <person name="Mascher T."/>
            <person name="Medema M.H."/>
            <person name="Devos D.P."/>
            <person name="Kaster A.-K."/>
            <person name="Ovreas L."/>
            <person name="Rohde M."/>
            <person name="Galperin M.Y."/>
            <person name="Jogler C."/>
        </authorList>
    </citation>
    <scope>NUCLEOTIDE SEQUENCE [LARGE SCALE GENOMIC DNA]</scope>
    <source>
        <strain evidence="2 3">Pla163</strain>
    </source>
</reference>
<organism evidence="2 3">
    <name type="scientific">Rohdeia mirabilis</name>
    <dbReference type="NCBI Taxonomy" id="2528008"/>
    <lineage>
        <taxon>Bacteria</taxon>
        <taxon>Pseudomonadati</taxon>
        <taxon>Planctomycetota</taxon>
        <taxon>Planctomycetia</taxon>
        <taxon>Planctomycetia incertae sedis</taxon>
        <taxon>Rohdeia</taxon>
    </lineage>
</organism>
<dbReference type="EMBL" id="CP036290">
    <property type="protein sequence ID" value="QDU85504.1"/>
    <property type="molecule type" value="Genomic_DNA"/>
</dbReference>
<keyword evidence="3" id="KW-1185">Reference proteome</keyword>
<name>A0A518D1Z8_9BACT</name>
<feature type="compositionally biased region" description="Basic residues" evidence="1">
    <location>
        <begin position="1"/>
        <end position="28"/>
    </location>
</feature>
<proteinExistence type="predicted"/>
<evidence type="ECO:0000313" key="2">
    <source>
        <dbReference type="EMBL" id="QDU85504.1"/>
    </source>
</evidence>
<protein>
    <recommendedName>
        <fullName evidence="4">DUF1931 domain-containing protein</fullName>
    </recommendedName>
</protein>
<evidence type="ECO:0008006" key="4">
    <source>
        <dbReference type="Google" id="ProtNLM"/>
    </source>
</evidence>
<dbReference type="RefSeq" id="WP_419185900.1">
    <property type="nucleotide sequence ID" value="NZ_CP036290.1"/>
</dbReference>
<evidence type="ECO:0000313" key="3">
    <source>
        <dbReference type="Proteomes" id="UP000319342"/>
    </source>
</evidence>
<dbReference type="AlphaFoldDB" id="A0A518D1Z8"/>
<accession>A0A518D1Z8</accession>
<sequence length="84" mass="9183">MAKKKAKKKVTRRAAKKVTRRPAARKKTSAADFIISKSRTKAAAGINVSGEFYAALDAAVRSMIATAERRATDNGRKTLRPHDL</sequence>
<feature type="region of interest" description="Disordered" evidence="1">
    <location>
        <begin position="1"/>
        <end position="29"/>
    </location>
</feature>
<gene>
    <name evidence="2" type="ORF">Pla163_26350</name>
</gene>
<evidence type="ECO:0000256" key="1">
    <source>
        <dbReference type="SAM" id="MobiDB-lite"/>
    </source>
</evidence>
<dbReference type="Proteomes" id="UP000319342">
    <property type="component" value="Chromosome"/>
</dbReference>